<dbReference type="GO" id="GO:0005886">
    <property type="term" value="C:plasma membrane"/>
    <property type="evidence" value="ECO:0007669"/>
    <property type="project" value="UniProtKB-SubCell"/>
</dbReference>
<evidence type="ECO:0000256" key="2">
    <source>
        <dbReference type="ARBA" id="ARBA00022475"/>
    </source>
</evidence>
<dbReference type="InterPro" id="IPR025405">
    <property type="entry name" value="DUF4131"/>
</dbReference>
<dbReference type="NCBIfam" id="TIGR00361">
    <property type="entry name" value="ComEC_Rec2"/>
    <property type="match status" value="1"/>
</dbReference>
<dbReference type="NCBIfam" id="TIGR00360">
    <property type="entry name" value="ComEC_N-term"/>
    <property type="match status" value="1"/>
</dbReference>
<dbReference type="Pfam" id="PF03772">
    <property type="entry name" value="Competence"/>
    <property type="match status" value="1"/>
</dbReference>
<dbReference type="Pfam" id="PF13567">
    <property type="entry name" value="DUF4131"/>
    <property type="match status" value="1"/>
</dbReference>
<accession>A0A6N4E1G9</accession>
<keyword evidence="2" id="KW-1003">Cell membrane</keyword>
<evidence type="ECO:0000256" key="5">
    <source>
        <dbReference type="ARBA" id="ARBA00023136"/>
    </source>
</evidence>
<evidence type="ECO:0000313" key="9">
    <source>
        <dbReference type="Proteomes" id="UP000250928"/>
    </source>
</evidence>
<dbReference type="InterPro" id="IPR052159">
    <property type="entry name" value="Competence_DNA_uptake"/>
</dbReference>
<gene>
    <name evidence="8" type="ORF">C3L24_02240</name>
</gene>
<dbReference type="Proteomes" id="UP000250928">
    <property type="component" value="Unassembled WGS sequence"/>
</dbReference>
<feature type="transmembrane region" description="Helical" evidence="6">
    <location>
        <begin position="275"/>
        <end position="293"/>
    </location>
</feature>
<dbReference type="EMBL" id="PQCO01000103">
    <property type="protein sequence ID" value="PUE04954.1"/>
    <property type="molecule type" value="Genomic_DNA"/>
</dbReference>
<dbReference type="SMART" id="SM00849">
    <property type="entry name" value="Lactamase_B"/>
    <property type="match status" value="1"/>
</dbReference>
<feature type="transmembrane region" description="Helical" evidence="6">
    <location>
        <begin position="237"/>
        <end position="255"/>
    </location>
</feature>
<organism evidence="8 9">
    <name type="scientific">Candidatus Sedimenticola endophacoides</name>
    <dbReference type="NCBI Taxonomy" id="2548426"/>
    <lineage>
        <taxon>Bacteria</taxon>
        <taxon>Pseudomonadati</taxon>
        <taxon>Pseudomonadota</taxon>
        <taxon>Gammaproteobacteria</taxon>
        <taxon>Chromatiales</taxon>
        <taxon>Sedimenticolaceae</taxon>
        <taxon>Sedimenticola</taxon>
    </lineage>
</organism>
<feature type="transmembrane region" description="Helical" evidence="6">
    <location>
        <begin position="370"/>
        <end position="390"/>
    </location>
</feature>
<name>A0A6N4E1G9_9GAMM</name>
<dbReference type="AlphaFoldDB" id="A0A6N4E1G9"/>
<reference evidence="8 9" key="1">
    <citation type="submission" date="2018-01" db="EMBL/GenBank/DDBJ databases">
        <title>Novel co-symbiosis in the lucinid bivalve Phacoides pectinatus.</title>
        <authorList>
            <person name="Lim S.J."/>
            <person name="Davis B.G."/>
            <person name="Gill D.E."/>
            <person name="Engel A.S."/>
            <person name="Anderson L.C."/>
            <person name="Campbell B.J."/>
        </authorList>
    </citation>
    <scope>NUCLEOTIDE SEQUENCE [LARGE SCALE GENOMIC DNA]</scope>
    <source>
        <strain evidence="8">N3_P5</strain>
    </source>
</reference>
<proteinExistence type="predicted"/>
<protein>
    <submittedName>
        <fullName evidence="8">DNA internalization-related competence protein ComEC/Rec2</fullName>
    </submittedName>
</protein>
<dbReference type="PANTHER" id="PTHR30619">
    <property type="entry name" value="DNA INTERNALIZATION/COMPETENCE PROTEIN COMEC/REC2"/>
    <property type="match status" value="1"/>
</dbReference>
<dbReference type="Pfam" id="PF00753">
    <property type="entry name" value="Lactamase_B"/>
    <property type="match status" value="1"/>
</dbReference>
<sequence length="765" mass="82113">MIQGAIAFVLGVVILQQQADLPPGWLVWLLPLMLPLALRYPKYAFAPMLLSGFIWAAWCAHADLEARLPESLAGQPLRVEGVIDALPEVTPGRIRFTLMAETVTRQGRAVPFNGRLRLSWYRTRVQPGAGQRWRLRVKLKPPHGFANPGGFDYEGWLLRNGIVATGHVLDGESNRRLADAGFGAPLARGRELLREAITARLDEGPGRALLLALTVGDRSALGQPQWQVLRATGTNHLVAISGLHIGIVAGLLFWIARRAWSRSARLCLWLPAPKAAALVALCAATLYAGLAGFSLPTQRALCMLALALGGLLLNRGPALGRTLALALLLVTLGAPAAVLSAGFWLSFGAVAAILYGVLGRLARPRPLAGLARVQGYVALAIAPLLLLWGLEVSLLAPLVNLVAVPLFSLLLVPLSLLAVALLLLCPPLGTPLLQLAAAALEAGYSLLDWLAGLPVPMLAPPAGPPLLWLAALAGVALLAAPRGVPGKAAAGLLVLVPLLWRAEPIDPGAFRLTLLDVGQGLSAVLQTRSHTLVYDTGPRFSARFDAGRAVVIPFLRHAGVAAPDRVILSNGDSDHGGGFRSLNARLAVGSLWSGEPQAYSQFHAGPCLDGMRWEWDGVRFEVLHPPADGSWRGNNASCVLLIEGRGRRLLLGGDLEARAEQRLLRAHPEALTGVDLALIPHHGSLSSSTPAWVRRLAPRHALVSSGFLNRYGFPRAEVVARWRAVGAEVFDTARSGAILYHSEWERPRRYRCRHGRYWQRQGVCD</sequence>
<dbReference type="InterPro" id="IPR004797">
    <property type="entry name" value="Competence_ComEC/Rec2"/>
</dbReference>
<keyword evidence="5 6" id="KW-0472">Membrane</keyword>
<dbReference type="SUPFAM" id="SSF56281">
    <property type="entry name" value="Metallo-hydrolase/oxidoreductase"/>
    <property type="match status" value="1"/>
</dbReference>
<comment type="caution">
    <text evidence="8">The sequence shown here is derived from an EMBL/GenBank/DDBJ whole genome shotgun (WGS) entry which is preliminary data.</text>
</comment>
<dbReference type="InterPro" id="IPR001279">
    <property type="entry name" value="Metallo-B-lactamas"/>
</dbReference>
<dbReference type="GO" id="GO:0030420">
    <property type="term" value="P:establishment of competence for transformation"/>
    <property type="evidence" value="ECO:0007669"/>
    <property type="project" value="InterPro"/>
</dbReference>
<dbReference type="InterPro" id="IPR004477">
    <property type="entry name" value="ComEC_N"/>
</dbReference>
<feature type="transmembrane region" description="Helical" evidence="6">
    <location>
        <begin position="325"/>
        <end position="358"/>
    </location>
</feature>
<feature type="domain" description="Metallo-beta-lactamase" evidence="7">
    <location>
        <begin position="519"/>
        <end position="707"/>
    </location>
</feature>
<dbReference type="Gene3D" id="3.60.15.10">
    <property type="entry name" value="Ribonuclease Z/Hydroxyacylglutathione hydrolase-like"/>
    <property type="match status" value="1"/>
</dbReference>
<evidence type="ECO:0000256" key="1">
    <source>
        <dbReference type="ARBA" id="ARBA00004651"/>
    </source>
</evidence>
<comment type="subcellular location">
    <subcellularLocation>
        <location evidence="1">Cell membrane</location>
        <topology evidence="1">Multi-pass membrane protein</topology>
    </subcellularLocation>
</comment>
<dbReference type="InterPro" id="IPR036866">
    <property type="entry name" value="RibonucZ/Hydroxyglut_hydro"/>
</dbReference>
<keyword evidence="3 6" id="KW-0812">Transmembrane</keyword>
<evidence type="ECO:0000256" key="3">
    <source>
        <dbReference type="ARBA" id="ARBA00022692"/>
    </source>
</evidence>
<dbReference type="CDD" id="cd07731">
    <property type="entry name" value="ComA-like_MBL-fold"/>
    <property type="match status" value="1"/>
</dbReference>
<feature type="transmembrane region" description="Helical" evidence="6">
    <location>
        <begin position="402"/>
        <end position="425"/>
    </location>
</feature>
<evidence type="ECO:0000259" key="7">
    <source>
        <dbReference type="SMART" id="SM00849"/>
    </source>
</evidence>
<evidence type="ECO:0000256" key="6">
    <source>
        <dbReference type="SAM" id="Phobius"/>
    </source>
</evidence>
<keyword evidence="4 6" id="KW-1133">Transmembrane helix</keyword>
<dbReference type="PANTHER" id="PTHR30619:SF1">
    <property type="entry name" value="RECOMBINATION PROTEIN 2"/>
    <property type="match status" value="1"/>
</dbReference>
<dbReference type="InterPro" id="IPR035681">
    <property type="entry name" value="ComA-like_MBL"/>
</dbReference>
<evidence type="ECO:0000313" key="8">
    <source>
        <dbReference type="EMBL" id="PUE04954.1"/>
    </source>
</evidence>
<evidence type="ECO:0000256" key="4">
    <source>
        <dbReference type="ARBA" id="ARBA00022989"/>
    </source>
</evidence>